<keyword evidence="2" id="KW-0732">Signal</keyword>
<proteinExistence type="predicted"/>
<comment type="subcellular location">
    <subcellularLocation>
        <location evidence="1">Cell envelope</location>
    </subcellularLocation>
</comment>
<dbReference type="OrthoDB" id="5729110at2"/>
<dbReference type="PROSITE" id="PS51257">
    <property type="entry name" value="PROKAR_LIPOPROTEIN"/>
    <property type="match status" value="1"/>
</dbReference>
<keyword evidence="5" id="KW-1185">Reference proteome</keyword>
<reference evidence="4 5" key="1">
    <citation type="submission" date="2017-10" db="EMBL/GenBank/DDBJ databases">
        <authorList>
            <person name="Banno H."/>
            <person name="Chua N.-H."/>
        </authorList>
    </citation>
    <scope>NUCLEOTIDE SEQUENCE [LARGE SCALE GENOMIC DNA]</scope>
    <source>
        <strain evidence="4">Vibrio tapetis CECT4600</strain>
    </source>
</reference>
<organism evidence="4 5">
    <name type="scientific">Vibrio tapetis subsp. tapetis</name>
    <dbReference type="NCBI Taxonomy" id="1671868"/>
    <lineage>
        <taxon>Bacteria</taxon>
        <taxon>Pseudomonadati</taxon>
        <taxon>Pseudomonadota</taxon>
        <taxon>Gammaproteobacteria</taxon>
        <taxon>Vibrionales</taxon>
        <taxon>Vibrionaceae</taxon>
        <taxon>Vibrio</taxon>
    </lineage>
</organism>
<dbReference type="InterPro" id="IPR038352">
    <property type="entry name" value="Imelysin_sf"/>
</dbReference>
<sequence length="363" mass="40816">MTKRTIASWARHEPVKTTKTCALAVFATLLVGCQTTEPTNTVTPSVALTPKSDHISDDVFQLQLVSAKRFEAQSSELARHFSQFCQNDAKSLDDLKSQWSVTMQTWMALQGQQRGPQSALDLSWNIQFWPDKKNTTGRKMQALAKHSSDLTAQDVLKESVTVQGLGAIEWLLYDTKSPLLSDKQAGCQLGEPISQALQYHGLQVNQAWQQNPWIELDGKHWRSEYVSLLSNQIEYSMQKLSRPLAKIGQPRPYFAESWRSGTSLANLGSNVDAMDKIYHQGGLDSLLRERGKTDLADSLSRNFKHLKNEWPRDGNMFQTIDTKAGYQQNLMLFNQLELLDILIRDDVALELGIVVGFNATDGD</sequence>
<evidence type="ECO:0000259" key="3">
    <source>
        <dbReference type="Pfam" id="PF09375"/>
    </source>
</evidence>
<evidence type="ECO:0000313" key="5">
    <source>
        <dbReference type="Proteomes" id="UP000235828"/>
    </source>
</evidence>
<dbReference type="InterPro" id="IPR018976">
    <property type="entry name" value="Imelysin-like"/>
</dbReference>
<evidence type="ECO:0000313" key="4">
    <source>
        <dbReference type="EMBL" id="SON48325.1"/>
    </source>
</evidence>
<dbReference type="CDD" id="cd14659">
    <property type="entry name" value="Imelysin-like_IPPA"/>
    <property type="match status" value="1"/>
</dbReference>
<dbReference type="EMBL" id="LT960611">
    <property type="protein sequence ID" value="SON48325.1"/>
    <property type="molecule type" value="Genomic_DNA"/>
</dbReference>
<evidence type="ECO:0000256" key="2">
    <source>
        <dbReference type="ARBA" id="ARBA00022729"/>
    </source>
</evidence>
<dbReference type="GO" id="GO:0030313">
    <property type="term" value="C:cell envelope"/>
    <property type="evidence" value="ECO:0007669"/>
    <property type="project" value="UniProtKB-SubCell"/>
</dbReference>
<evidence type="ECO:0000256" key="1">
    <source>
        <dbReference type="ARBA" id="ARBA00004196"/>
    </source>
</evidence>
<dbReference type="Gene3D" id="1.20.1420.20">
    <property type="entry name" value="M75 peptidase, HXXE motif"/>
    <property type="match status" value="1"/>
</dbReference>
<protein>
    <submittedName>
        <fullName evidence="4">Iron-regulated protein A</fullName>
    </submittedName>
</protein>
<dbReference type="AlphaFoldDB" id="A0A2N8Z8T1"/>
<dbReference type="InterPro" id="IPR034984">
    <property type="entry name" value="Imelysin-like_IPPA"/>
</dbReference>
<name>A0A2N8Z8T1_9VIBR</name>
<dbReference type="Proteomes" id="UP000235828">
    <property type="component" value="Chromosome A"/>
</dbReference>
<feature type="domain" description="Imelysin-like" evidence="3">
    <location>
        <begin position="69"/>
        <end position="337"/>
    </location>
</feature>
<dbReference type="RefSeq" id="WP_102521222.1">
    <property type="nucleotide sequence ID" value="NZ_LT960611.1"/>
</dbReference>
<dbReference type="Pfam" id="PF09375">
    <property type="entry name" value="Peptidase_M75"/>
    <property type="match status" value="1"/>
</dbReference>
<gene>
    <name evidence="4" type="ORF">VTAP4600_A0346</name>
</gene>
<dbReference type="KEGG" id="vta:A0346"/>
<accession>A0A2N8Z8T1</accession>